<evidence type="ECO:0000256" key="2">
    <source>
        <dbReference type="SAM" id="SignalP"/>
    </source>
</evidence>
<name>J8EI05_BACCE</name>
<dbReference type="RefSeq" id="WP_002162288.1">
    <property type="nucleotide sequence ID" value="NZ_JH792116.1"/>
</dbReference>
<evidence type="ECO:0000313" key="4">
    <source>
        <dbReference type="EMBL" id="EJQ90857.1"/>
    </source>
</evidence>
<reference evidence="4 5" key="1">
    <citation type="submission" date="2012-04" db="EMBL/GenBank/DDBJ databases">
        <title>The Genome Sequence of Bacillus cereus MC67.</title>
        <authorList>
            <consortium name="The Broad Institute Genome Sequencing Platform"/>
            <consortium name="The Broad Institute Genome Sequencing Center for Infectious Disease"/>
            <person name="Feldgarden M."/>
            <person name="Van der Auwera G.A."/>
            <person name="Mahillon J."/>
            <person name="Duprez V."/>
            <person name="Timmery S."/>
            <person name="Mattelet C."/>
            <person name="Dierick K."/>
            <person name="Sun M."/>
            <person name="Yu Z."/>
            <person name="Zhu L."/>
            <person name="Hu X."/>
            <person name="Shank E.B."/>
            <person name="Swiecicka I."/>
            <person name="Hansen B.M."/>
            <person name="Andrup L."/>
            <person name="Young S.K."/>
            <person name="Zeng Q."/>
            <person name="Gargeya S."/>
            <person name="Fitzgerald M."/>
            <person name="Haas B."/>
            <person name="Abouelleil A."/>
            <person name="Alvarado L."/>
            <person name="Arachchi H.M."/>
            <person name="Berlin A."/>
            <person name="Chapman S.B."/>
            <person name="Goldberg J."/>
            <person name="Griggs A."/>
            <person name="Gujja S."/>
            <person name="Hansen M."/>
            <person name="Howarth C."/>
            <person name="Imamovic A."/>
            <person name="Larimer J."/>
            <person name="McCowen C."/>
            <person name="Montmayeur A."/>
            <person name="Murphy C."/>
            <person name="Neiman D."/>
            <person name="Pearson M."/>
            <person name="Priest M."/>
            <person name="Roberts A."/>
            <person name="Saif S."/>
            <person name="Shea T."/>
            <person name="Sisk P."/>
            <person name="Sykes S."/>
            <person name="Wortman J."/>
            <person name="Nusbaum C."/>
            <person name="Birren B."/>
        </authorList>
    </citation>
    <scope>NUCLEOTIDE SEQUENCE [LARGE SCALE GENOMIC DNA]</scope>
    <source>
        <strain evidence="4 5">MC67</strain>
    </source>
</reference>
<dbReference type="InterPro" id="IPR013783">
    <property type="entry name" value="Ig-like_fold"/>
</dbReference>
<dbReference type="Pfam" id="PF17936">
    <property type="entry name" value="Big_6"/>
    <property type="match status" value="1"/>
</dbReference>
<gene>
    <name evidence="4" type="ORF">II3_05589</name>
</gene>
<keyword evidence="2" id="KW-0732">Signal</keyword>
<feature type="compositionally biased region" description="Basic and acidic residues" evidence="1">
    <location>
        <begin position="385"/>
        <end position="402"/>
    </location>
</feature>
<dbReference type="HOGENOM" id="CLU_653021_0_0_9"/>
<accession>J8EI05</accession>
<dbReference type="AlphaFoldDB" id="J8EI05"/>
<comment type="caution">
    <text evidence="4">The sequence shown here is derived from an EMBL/GenBank/DDBJ whole genome shotgun (WGS) entry which is preliminary data.</text>
</comment>
<feature type="non-terminal residue" evidence="4">
    <location>
        <position position="421"/>
    </location>
</feature>
<evidence type="ECO:0000259" key="3">
    <source>
        <dbReference type="Pfam" id="PF17936"/>
    </source>
</evidence>
<evidence type="ECO:0000256" key="1">
    <source>
        <dbReference type="SAM" id="MobiDB-lite"/>
    </source>
</evidence>
<sequence length="421" mass="46494">MKKVAKVLTLVLLSIVFSNVGNMNVYAAESEYPDNPDTLPIVHYVKNEASGLRYGAQVDPDYGPVRGQNPPTISAIEDKAAPSGYVMRLYATQGNFSESDLQWYQPKLYENTNYTAEYVVKNVGGNRQVRRYWHGDNVNKEVDIGSAYVTISDTFKTSKTDKPSSIGRSQVFAIVTIGEDWRLPLKPQTDLRFMSIKYIPNTPVIAVTNQTLTVNLSDVKGKNRADIVKIYEKQINTLLNQSSIDTNNNNNPVLTTVNNIPNSQTVINSSSDGFDVDILAKKWGEKQGGKLQIKIVNDLADKPEMNPIKEIDKEITGTGTPGDEIIVRNPVGKEIGKTTVDKNGKWKVTVPTGTKLIPGEEITAKAKKPGKEKESDPAKQVVTEEVAKKPEMNPIKETDKEITGTGTPGDEIIVRDPSRKE</sequence>
<proteinExistence type="predicted"/>
<feature type="signal peptide" evidence="2">
    <location>
        <begin position="1"/>
        <end position="27"/>
    </location>
</feature>
<feature type="compositionally biased region" description="Basic and acidic residues" evidence="1">
    <location>
        <begin position="412"/>
        <end position="421"/>
    </location>
</feature>
<dbReference type="InterPro" id="IPR041498">
    <property type="entry name" value="Big_6"/>
</dbReference>
<evidence type="ECO:0000313" key="5">
    <source>
        <dbReference type="Proteomes" id="UP000006997"/>
    </source>
</evidence>
<feature type="domain" description="Bacterial Ig" evidence="3">
    <location>
        <begin position="302"/>
        <end position="380"/>
    </location>
</feature>
<feature type="chain" id="PRO_5003804882" description="Bacterial Ig domain-containing protein" evidence="2">
    <location>
        <begin position="28"/>
        <end position="421"/>
    </location>
</feature>
<protein>
    <recommendedName>
        <fullName evidence="3">Bacterial Ig domain-containing protein</fullName>
    </recommendedName>
</protein>
<dbReference type="Proteomes" id="UP000006997">
    <property type="component" value="Unassembled WGS sequence"/>
</dbReference>
<dbReference type="EMBL" id="AHEN01000062">
    <property type="protein sequence ID" value="EJQ90857.1"/>
    <property type="molecule type" value="Genomic_DNA"/>
</dbReference>
<feature type="region of interest" description="Disordered" evidence="1">
    <location>
        <begin position="361"/>
        <end position="421"/>
    </location>
</feature>
<dbReference type="Gene3D" id="2.60.40.10">
    <property type="entry name" value="Immunoglobulins"/>
    <property type="match status" value="1"/>
</dbReference>
<organism evidence="4 5">
    <name type="scientific">Bacillus cereus MC67</name>
    <dbReference type="NCBI Taxonomy" id="1053219"/>
    <lineage>
        <taxon>Bacteria</taxon>
        <taxon>Bacillati</taxon>
        <taxon>Bacillota</taxon>
        <taxon>Bacilli</taxon>
        <taxon>Bacillales</taxon>
        <taxon>Bacillaceae</taxon>
        <taxon>Bacillus</taxon>
        <taxon>Bacillus cereus group</taxon>
    </lineage>
</organism>